<dbReference type="Proteomes" id="UP001184614">
    <property type="component" value="Unassembled WGS sequence"/>
</dbReference>
<dbReference type="InterPro" id="IPR028081">
    <property type="entry name" value="Leu-bd"/>
</dbReference>
<dbReference type="SUPFAM" id="SSF53822">
    <property type="entry name" value="Periplasmic binding protein-like I"/>
    <property type="match status" value="1"/>
</dbReference>
<evidence type="ECO:0000256" key="6">
    <source>
        <dbReference type="SAM" id="SignalP"/>
    </source>
</evidence>
<organism evidence="8 9">
    <name type="scientific">Brucella pseudogrignonensis</name>
    <dbReference type="NCBI Taxonomy" id="419475"/>
    <lineage>
        <taxon>Bacteria</taxon>
        <taxon>Pseudomonadati</taxon>
        <taxon>Pseudomonadota</taxon>
        <taxon>Alphaproteobacteria</taxon>
        <taxon>Hyphomicrobiales</taxon>
        <taxon>Brucellaceae</taxon>
        <taxon>Brucella/Ochrobactrum group</taxon>
        <taxon>Brucella</taxon>
    </lineage>
</organism>
<dbReference type="RefSeq" id="WP_310014687.1">
    <property type="nucleotide sequence ID" value="NZ_JAVDQT010000006.1"/>
</dbReference>
<feature type="chain" id="PRO_5046117431" evidence="6">
    <location>
        <begin position="26"/>
        <end position="407"/>
    </location>
</feature>
<evidence type="ECO:0000256" key="5">
    <source>
        <dbReference type="ARBA" id="ARBA00022970"/>
    </source>
</evidence>
<comment type="similarity">
    <text evidence="2">Belongs to the leucine-binding protein family.</text>
</comment>
<evidence type="ECO:0000256" key="2">
    <source>
        <dbReference type="ARBA" id="ARBA00010062"/>
    </source>
</evidence>
<feature type="domain" description="Leucine-binding protein" evidence="7">
    <location>
        <begin position="34"/>
        <end position="370"/>
    </location>
</feature>
<name>A0ABU1MCW8_9HYPH</name>
<dbReference type="PANTHER" id="PTHR30483">
    <property type="entry name" value="LEUCINE-SPECIFIC-BINDING PROTEIN"/>
    <property type="match status" value="1"/>
</dbReference>
<reference evidence="8 9" key="1">
    <citation type="submission" date="2023-07" db="EMBL/GenBank/DDBJ databases">
        <title>Sorghum-associated microbial communities from plants grown in Nebraska, USA.</title>
        <authorList>
            <person name="Schachtman D."/>
        </authorList>
    </citation>
    <scope>NUCLEOTIDE SEQUENCE [LARGE SCALE GENOMIC DNA]</scope>
    <source>
        <strain evidence="8 9">DS1730</strain>
    </source>
</reference>
<evidence type="ECO:0000256" key="3">
    <source>
        <dbReference type="ARBA" id="ARBA00022448"/>
    </source>
</evidence>
<feature type="signal peptide" evidence="6">
    <location>
        <begin position="1"/>
        <end position="25"/>
    </location>
</feature>
<keyword evidence="5" id="KW-0029">Amino-acid transport</keyword>
<keyword evidence="9" id="KW-1185">Reference proteome</keyword>
<evidence type="ECO:0000313" key="9">
    <source>
        <dbReference type="Proteomes" id="UP001184614"/>
    </source>
</evidence>
<accession>A0ABU1MCW8</accession>
<evidence type="ECO:0000259" key="7">
    <source>
        <dbReference type="Pfam" id="PF13458"/>
    </source>
</evidence>
<keyword evidence="3" id="KW-0813">Transport</keyword>
<protein>
    <submittedName>
        <fullName evidence="8">Branched-chain amino acid transport system substrate-binding protein</fullName>
    </submittedName>
</protein>
<comment type="caution">
    <text evidence="8">The sequence shown here is derived from an EMBL/GenBank/DDBJ whole genome shotgun (WGS) entry which is preliminary data.</text>
</comment>
<evidence type="ECO:0000313" key="8">
    <source>
        <dbReference type="EMBL" id="MDR6433692.1"/>
    </source>
</evidence>
<dbReference type="EMBL" id="JAVDQT010000006">
    <property type="protein sequence ID" value="MDR6433692.1"/>
    <property type="molecule type" value="Genomic_DNA"/>
</dbReference>
<dbReference type="CDD" id="cd06327">
    <property type="entry name" value="PBP1_SBP-like"/>
    <property type="match status" value="1"/>
</dbReference>
<keyword evidence="4 6" id="KW-0732">Signal</keyword>
<dbReference type="Pfam" id="PF13458">
    <property type="entry name" value="Peripla_BP_6"/>
    <property type="match status" value="1"/>
</dbReference>
<dbReference type="Gene3D" id="3.40.50.2300">
    <property type="match status" value="2"/>
</dbReference>
<dbReference type="InterPro" id="IPR028082">
    <property type="entry name" value="Peripla_BP_I"/>
</dbReference>
<comment type="function">
    <text evidence="1">Component of an amino-acid transport system.</text>
</comment>
<sequence length="407" mass="43855">MGISLKILGYTLCLTSLLATSASYAQEKISDGVVRIGLIEDMSGVYADITGMGAVTAAQMAVDEFGGTVLGMPIEIISADHQNKPDIGGAIARKWLDEDKVDAILDVASSSPALAALEVAKQKNKLIVLSSPGSLRITNDLCGPYVMHWAYDTYAIAHTTGQALVDQGMNSWYFVTADYAFGHGLEKETGDVVKARGGTVLGSTRLPIGTTDFASVLLTAQGSGANVVALANAGADTINSVKQAAQFGLTQAGQKVATLGGFINDVHGLGLEEAQGLTIVEASYWDMNDETRAWSKRFYEQRNAMPNMLQTGVYSSVLHYLRAIEKAGTDDTEQVVAKMRELPVNDVFYKNGYVREDGRMMHDMYLFEVKTPAESSGDWDYYKLLATVSPDKAFQPLDKSQCALVKK</sequence>
<evidence type="ECO:0000256" key="4">
    <source>
        <dbReference type="ARBA" id="ARBA00022729"/>
    </source>
</evidence>
<dbReference type="PANTHER" id="PTHR30483:SF6">
    <property type="entry name" value="PERIPLASMIC BINDING PROTEIN OF ABC TRANSPORTER FOR NATURAL AMINO ACIDS"/>
    <property type="match status" value="1"/>
</dbReference>
<dbReference type="InterPro" id="IPR051010">
    <property type="entry name" value="BCAA_transport"/>
</dbReference>
<evidence type="ECO:0000256" key="1">
    <source>
        <dbReference type="ARBA" id="ARBA00003630"/>
    </source>
</evidence>
<proteinExistence type="inferred from homology"/>
<gene>
    <name evidence="8" type="ORF">J2782_003438</name>
</gene>